<evidence type="ECO:0000313" key="4">
    <source>
        <dbReference type="Proteomes" id="UP001154282"/>
    </source>
</evidence>
<feature type="non-terminal residue" evidence="3">
    <location>
        <position position="195"/>
    </location>
</feature>
<dbReference type="Pfam" id="PF03108">
    <property type="entry name" value="DBD_Tnp_Mut"/>
    <property type="match status" value="1"/>
</dbReference>
<feature type="compositionally biased region" description="Basic and acidic residues" evidence="1">
    <location>
        <begin position="13"/>
        <end position="22"/>
    </location>
</feature>
<protein>
    <recommendedName>
        <fullName evidence="2">Transposase MuDR plant domain-containing protein</fullName>
    </recommendedName>
</protein>
<gene>
    <name evidence="3" type="ORF">LITE_LOCUS40989</name>
</gene>
<comment type="caution">
    <text evidence="3">The sequence shown here is derived from an EMBL/GenBank/DDBJ whole genome shotgun (WGS) entry which is preliminary data.</text>
</comment>
<dbReference type="AlphaFoldDB" id="A0AAV0Q3H2"/>
<evidence type="ECO:0000313" key="3">
    <source>
        <dbReference type="EMBL" id="CAI0479101.1"/>
    </source>
</evidence>
<dbReference type="EMBL" id="CAMGYJ010000009">
    <property type="protein sequence ID" value="CAI0479101.1"/>
    <property type="molecule type" value="Genomic_DNA"/>
</dbReference>
<name>A0AAV0Q3H2_9ROSI</name>
<dbReference type="Proteomes" id="UP001154282">
    <property type="component" value="Unassembled WGS sequence"/>
</dbReference>
<feature type="domain" description="Transposase MuDR plant" evidence="2">
    <location>
        <begin position="41"/>
        <end position="87"/>
    </location>
</feature>
<keyword evidence="4" id="KW-1185">Reference proteome</keyword>
<feature type="region of interest" description="Disordered" evidence="1">
    <location>
        <begin position="1"/>
        <end position="23"/>
    </location>
</feature>
<evidence type="ECO:0000259" key="2">
    <source>
        <dbReference type="Pfam" id="PF03108"/>
    </source>
</evidence>
<accession>A0AAV0Q3H2</accession>
<reference evidence="3" key="1">
    <citation type="submission" date="2022-08" db="EMBL/GenBank/DDBJ databases">
        <authorList>
            <person name="Gutierrez-Valencia J."/>
        </authorList>
    </citation>
    <scope>NUCLEOTIDE SEQUENCE</scope>
</reference>
<organism evidence="3 4">
    <name type="scientific">Linum tenue</name>
    <dbReference type="NCBI Taxonomy" id="586396"/>
    <lineage>
        <taxon>Eukaryota</taxon>
        <taxon>Viridiplantae</taxon>
        <taxon>Streptophyta</taxon>
        <taxon>Embryophyta</taxon>
        <taxon>Tracheophyta</taxon>
        <taxon>Spermatophyta</taxon>
        <taxon>Magnoliopsida</taxon>
        <taxon>eudicotyledons</taxon>
        <taxon>Gunneridae</taxon>
        <taxon>Pentapetalae</taxon>
        <taxon>rosids</taxon>
        <taxon>fabids</taxon>
        <taxon>Malpighiales</taxon>
        <taxon>Linaceae</taxon>
        <taxon>Linum</taxon>
    </lineage>
</organism>
<proteinExistence type="predicted"/>
<sequence>MEKGNENMGKGKHGIENGRDEEATGGFEEVNGEEDKPFFELGMVFTNIREVRAAANKHSITECKDLKFKKNEAKRFRAVCRFKGCQFLFFVSYDRSINRLQLKTLTEHTCSQHWRNSRVRAEFIAMKYKRTIRCNPRWKLREMRATIREDIGTDVYQSICARAKKLVLQKTQGCYVDEFGLLWTYAEEMRKADPG</sequence>
<evidence type="ECO:0000256" key="1">
    <source>
        <dbReference type="SAM" id="MobiDB-lite"/>
    </source>
</evidence>
<dbReference type="PANTHER" id="PTHR31973:SF189">
    <property type="entry name" value="TRANSPOSASE, MUDR, PLANT, MULE TRANSPOSASE DOMAIN PROTEIN-RELATED"/>
    <property type="match status" value="1"/>
</dbReference>
<dbReference type="PANTHER" id="PTHR31973">
    <property type="entry name" value="POLYPROTEIN, PUTATIVE-RELATED"/>
    <property type="match status" value="1"/>
</dbReference>
<dbReference type="InterPro" id="IPR004332">
    <property type="entry name" value="Transposase_MuDR"/>
</dbReference>